<accession>A0A9N7UEA8</accession>
<reference evidence="1" key="1">
    <citation type="submission" date="2020-03" db="EMBL/GenBank/DDBJ databases">
        <authorList>
            <person name="Weist P."/>
        </authorList>
    </citation>
    <scope>NUCLEOTIDE SEQUENCE</scope>
</reference>
<comment type="caution">
    <text evidence="1">The sequence shown here is derived from an EMBL/GenBank/DDBJ whole genome shotgun (WGS) entry which is preliminary data.</text>
</comment>
<dbReference type="Proteomes" id="UP001153269">
    <property type="component" value="Unassembled WGS sequence"/>
</dbReference>
<dbReference type="AlphaFoldDB" id="A0A9N7UEA8"/>
<evidence type="ECO:0000313" key="2">
    <source>
        <dbReference type="Proteomes" id="UP001153269"/>
    </source>
</evidence>
<protein>
    <submittedName>
        <fullName evidence="1">Uncharacterized protein</fullName>
    </submittedName>
</protein>
<evidence type="ECO:0000313" key="1">
    <source>
        <dbReference type="EMBL" id="CAB1428977.1"/>
    </source>
</evidence>
<gene>
    <name evidence="1" type="ORF">PLEPLA_LOCUS16952</name>
</gene>
<organism evidence="1 2">
    <name type="scientific">Pleuronectes platessa</name>
    <name type="common">European plaice</name>
    <dbReference type="NCBI Taxonomy" id="8262"/>
    <lineage>
        <taxon>Eukaryota</taxon>
        <taxon>Metazoa</taxon>
        <taxon>Chordata</taxon>
        <taxon>Craniata</taxon>
        <taxon>Vertebrata</taxon>
        <taxon>Euteleostomi</taxon>
        <taxon>Actinopterygii</taxon>
        <taxon>Neopterygii</taxon>
        <taxon>Teleostei</taxon>
        <taxon>Neoteleostei</taxon>
        <taxon>Acanthomorphata</taxon>
        <taxon>Carangaria</taxon>
        <taxon>Pleuronectiformes</taxon>
        <taxon>Pleuronectoidei</taxon>
        <taxon>Pleuronectidae</taxon>
        <taxon>Pleuronectes</taxon>
    </lineage>
</organism>
<proteinExistence type="predicted"/>
<keyword evidence="2" id="KW-1185">Reference proteome</keyword>
<dbReference type="EMBL" id="CADEAL010001106">
    <property type="protein sequence ID" value="CAB1428977.1"/>
    <property type="molecule type" value="Genomic_DNA"/>
</dbReference>
<sequence>MPNPLTIAPWSTVIPASQQPLGSCFLSSIIEEVSCDNCEALTLREACELSGNVHTMPMSVQDGASGHTFLPSERSTFTYECCAISSPGKITVNDRAQCDVASGKIELQGLVKETDGRRERVVEKKTYSKWVNGGKKGGQGELEEEMFKNGVLVTSGEQGAGDWWLV</sequence>
<name>A0A9N7UEA8_PLEPL</name>